<feature type="domain" description="Response regulatory" evidence="3">
    <location>
        <begin position="6"/>
        <end position="122"/>
    </location>
</feature>
<dbReference type="Pfam" id="PF00072">
    <property type="entry name" value="Response_reg"/>
    <property type="match status" value="1"/>
</dbReference>
<dbReference type="Gene3D" id="3.40.50.2300">
    <property type="match status" value="1"/>
</dbReference>
<dbReference type="EMBL" id="CP000254">
    <property type="protein sequence ID" value="ABD39935.1"/>
    <property type="molecule type" value="Genomic_DNA"/>
</dbReference>
<dbReference type="OrthoDB" id="9652at2157"/>
<protein>
    <submittedName>
        <fullName evidence="4">Response regulator receiver domain protein (CheY-like)</fullName>
    </submittedName>
</protein>
<dbReference type="SUPFAM" id="SSF52172">
    <property type="entry name" value="CheY-like"/>
    <property type="match status" value="1"/>
</dbReference>
<keyword evidence="5" id="KW-1185">Reference proteome</keyword>
<dbReference type="RefSeq" id="WP_011447231.1">
    <property type="nucleotide sequence ID" value="NC_007796.1"/>
</dbReference>
<dbReference type="AlphaFoldDB" id="Q2FQA5"/>
<name>Q2FQA5_METHJ</name>
<reference evidence="5" key="1">
    <citation type="journal article" date="2016" name="Stand. Genomic Sci.">
        <title>Complete genome sequence of Methanospirillum hungatei type strain JF1.</title>
        <authorList>
            <person name="Gunsalus R.P."/>
            <person name="Cook L.E."/>
            <person name="Crable B."/>
            <person name="Rohlin L."/>
            <person name="McDonald E."/>
            <person name="Mouttaki H."/>
            <person name="Sieber J.R."/>
            <person name="Poweleit N."/>
            <person name="Zhou H."/>
            <person name="Lapidus A.L."/>
            <person name="Daligault H.E."/>
            <person name="Land M."/>
            <person name="Gilna P."/>
            <person name="Ivanova N."/>
            <person name="Kyrpides N."/>
            <person name="Culley D.E."/>
            <person name="McInerney M.J."/>
        </authorList>
    </citation>
    <scope>NUCLEOTIDE SEQUENCE [LARGE SCALE GENOMIC DNA]</scope>
    <source>
        <strain evidence="5">ATCC 27890 / DSM 864 / NBRC 100397 / JF-1</strain>
    </source>
</reference>
<feature type="modified residue" description="4-aspartylphosphate" evidence="2">
    <location>
        <position position="55"/>
    </location>
</feature>
<organism evidence="4 5">
    <name type="scientific">Methanospirillum hungatei JF-1 (strain ATCC 27890 / DSM 864 / NBRC 100397 / JF-1)</name>
    <dbReference type="NCBI Taxonomy" id="323259"/>
    <lineage>
        <taxon>Archaea</taxon>
        <taxon>Methanobacteriati</taxon>
        <taxon>Methanobacteriota</taxon>
        <taxon>Stenosarchaea group</taxon>
        <taxon>Methanomicrobia</taxon>
        <taxon>Methanomicrobiales</taxon>
        <taxon>Methanospirillaceae</taxon>
        <taxon>Methanospirillum</taxon>
    </lineage>
</organism>
<sequence>MTDALKILVVDDHPDICLAVQAILEEESWTVLTANGGEECIKILEDGFSGLILLDIMMPDMDGWETIREIESRDLYHKIIICMLTAKDNPDEGMIGIEKYVSDYITKPIVPELLVELVAMWMQNIPET</sequence>
<evidence type="ECO:0000313" key="5">
    <source>
        <dbReference type="Proteomes" id="UP000001941"/>
    </source>
</evidence>
<dbReference type="HOGENOM" id="CLU_000445_69_17_2"/>
<evidence type="ECO:0000313" key="4">
    <source>
        <dbReference type="EMBL" id="ABD39935.1"/>
    </source>
</evidence>
<evidence type="ECO:0000259" key="3">
    <source>
        <dbReference type="PROSITE" id="PS50110"/>
    </source>
</evidence>
<dbReference type="InterPro" id="IPR001789">
    <property type="entry name" value="Sig_transdc_resp-reg_receiver"/>
</dbReference>
<gene>
    <name evidence="4" type="ordered locus">Mhun_0159</name>
</gene>
<dbReference type="PANTHER" id="PTHR44591:SF3">
    <property type="entry name" value="RESPONSE REGULATORY DOMAIN-CONTAINING PROTEIN"/>
    <property type="match status" value="1"/>
</dbReference>
<dbReference type="InParanoid" id="Q2FQA5"/>
<dbReference type="EnsemblBacteria" id="ABD39935">
    <property type="protein sequence ID" value="ABD39935"/>
    <property type="gene ID" value="Mhun_0159"/>
</dbReference>
<dbReference type="eggNOG" id="arCOG02595">
    <property type="taxonomic scope" value="Archaea"/>
</dbReference>
<dbReference type="PROSITE" id="PS50110">
    <property type="entry name" value="RESPONSE_REGULATORY"/>
    <property type="match status" value="1"/>
</dbReference>
<dbReference type="PANTHER" id="PTHR44591">
    <property type="entry name" value="STRESS RESPONSE REGULATOR PROTEIN 1"/>
    <property type="match status" value="1"/>
</dbReference>
<dbReference type="KEGG" id="mhu:Mhun_0159"/>
<evidence type="ECO:0000256" key="2">
    <source>
        <dbReference type="PROSITE-ProRule" id="PRU00169"/>
    </source>
</evidence>
<dbReference type="InterPro" id="IPR011006">
    <property type="entry name" value="CheY-like_superfamily"/>
</dbReference>
<dbReference type="GO" id="GO:0000160">
    <property type="term" value="P:phosphorelay signal transduction system"/>
    <property type="evidence" value="ECO:0007669"/>
    <property type="project" value="InterPro"/>
</dbReference>
<dbReference type="Proteomes" id="UP000001941">
    <property type="component" value="Chromosome"/>
</dbReference>
<dbReference type="GeneID" id="3925066"/>
<dbReference type="InterPro" id="IPR050595">
    <property type="entry name" value="Bact_response_regulator"/>
</dbReference>
<proteinExistence type="predicted"/>
<dbReference type="STRING" id="323259.Mhun_0159"/>
<evidence type="ECO:0000256" key="1">
    <source>
        <dbReference type="ARBA" id="ARBA00022553"/>
    </source>
</evidence>
<dbReference type="SMART" id="SM00448">
    <property type="entry name" value="REC"/>
    <property type="match status" value="1"/>
</dbReference>
<keyword evidence="1 2" id="KW-0597">Phosphoprotein</keyword>
<accession>Q2FQA5</accession>